<proteinExistence type="inferred from homology"/>
<dbReference type="Gene3D" id="1.10.540.10">
    <property type="entry name" value="Acyl-CoA dehydrogenase/oxidase, N-terminal domain"/>
    <property type="match status" value="1"/>
</dbReference>
<dbReference type="FunFam" id="2.40.110.10:FF:000009">
    <property type="entry name" value="Acyl-CoA dehydrogenase"/>
    <property type="match status" value="1"/>
</dbReference>
<dbReference type="PROSITE" id="PS00073">
    <property type="entry name" value="ACYL_COA_DH_2"/>
    <property type="match status" value="1"/>
</dbReference>
<reference evidence="13" key="1">
    <citation type="journal article" date="2020" name="mSystems">
        <title>Genome- and Community-Level Interaction Insights into Carbon Utilization and Element Cycling Functions of Hydrothermarchaeota in Hydrothermal Sediment.</title>
        <authorList>
            <person name="Zhou Z."/>
            <person name="Liu Y."/>
            <person name="Xu W."/>
            <person name="Pan J."/>
            <person name="Luo Z.H."/>
            <person name="Li M."/>
        </authorList>
    </citation>
    <scope>NUCLEOTIDE SEQUENCE [LARGE SCALE GENOMIC DNA]</scope>
    <source>
        <strain evidence="13">SpSt-456</strain>
    </source>
</reference>
<protein>
    <recommendedName>
        <fullName evidence="8">Cyclohexane-1-carbonyl-CoA dehydrogenase</fullName>
        <ecNumber evidence="7">1.3.8.11</ecNumber>
    </recommendedName>
</protein>
<dbReference type="InterPro" id="IPR009100">
    <property type="entry name" value="AcylCoA_DH/oxidase_NM_dom_sf"/>
</dbReference>
<dbReference type="InterPro" id="IPR046373">
    <property type="entry name" value="Acyl-CoA_Oxase/DH_mid-dom_sf"/>
</dbReference>
<dbReference type="FunFam" id="1.20.140.10:FF:000004">
    <property type="entry name" value="Acyl-CoA dehydrogenase FadE25"/>
    <property type="match status" value="1"/>
</dbReference>
<dbReference type="FunFam" id="1.10.540.10:FF:000002">
    <property type="entry name" value="Acyl-CoA dehydrogenase FadE19"/>
    <property type="match status" value="1"/>
</dbReference>
<evidence type="ECO:0000259" key="10">
    <source>
        <dbReference type="Pfam" id="PF00441"/>
    </source>
</evidence>
<comment type="similarity">
    <text evidence="2 9">Belongs to the acyl-CoA dehydrogenase family.</text>
</comment>
<dbReference type="PANTHER" id="PTHR43884">
    <property type="entry name" value="ACYL-COA DEHYDROGENASE"/>
    <property type="match status" value="1"/>
</dbReference>
<accession>A0A832A1P1</accession>
<dbReference type="InterPro" id="IPR037069">
    <property type="entry name" value="AcylCoA_DH/ox_N_sf"/>
</dbReference>
<evidence type="ECO:0000256" key="7">
    <source>
        <dbReference type="ARBA" id="ARBA00066361"/>
    </source>
</evidence>
<evidence type="ECO:0000256" key="1">
    <source>
        <dbReference type="ARBA" id="ARBA00001974"/>
    </source>
</evidence>
<dbReference type="Gene3D" id="1.20.140.10">
    <property type="entry name" value="Butyryl-CoA Dehydrogenase, subunit A, domain 3"/>
    <property type="match status" value="1"/>
</dbReference>
<keyword evidence="4 9" id="KW-0285">Flavoprotein</keyword>
<dbReference type="Pfam" id="PF00441">
    <property type="entry name" value="Acyl-CoA_dh_1"/>
    <property type="match status" value="1"/>
</dbReference>
<evidence type="ECO:0000256" key="2">
    <source>
        <dbReference type="ARBA" id="ARBA00009347"/>
    </source>
</evidence>
<feature type="domain" description="Acyl-CoA oxidase/dehydrogenase middle" evidence="11">
    <location>
        <begin position="122"/>
        <end position="217"/>
    </location>
</feature>
<sequence>MHFELTEEQKMIQDMARKFAEREIAPVAAELDRTHRHPEEIVKKMGELGLMGITIPPEYGGAGMDYICYVLAMIEISKACASCGVIMSVCNSLYNFPVYTYGTEEQKQQFLTPVASGEYLGCYGLTEAGAGSDPARMRTTAVLDGNEWVINGEKKFITNGNVARYCVLAAVTDKEKGYKGISSFLVDLHNTPGFRVGRVEEKLGINASGTAELIFEDARIPKENLLGKEGEGFKQMLTTLDGGRIGIASQAIGIGRAVLEEAVAYSKTREQFGRPIASFQAIQWKLADIATQLDAAELLTLRAAWLEQNKRGYEKEAAMAKMYASDTAMWAAVEGVQILGGYGYCKEYPMERHLRDAKITQIYEGTNEIMRLVISRNILGKV</sequence>
<evidence type="ECO:0000256" key="6">
    <source>
        <dbReference type="ARBA" id="ARBA00023002"/>
    </source>
</evidence>
<dbReference type="CDD" id="cd01158">
    <property type="entry name" value="SCAD_SBCAD"/>
    <property type="match status" value="1"/>
</dbReference>
<name>A0A832A1P1_9BACT</name>
<dbReference type="GO" id="GO:0003995">
    <property type="term" value="F:acyl-CoA dehydrogenase activity"/>
    <property type="evidence" value="ECO:0007669"/>
    <property type="project" value="InterPro"/>
</dbReference>
<dbReference type="InterPro" id="IPR013786">
    <property type="entry name" value="AcylCoA_DH/ox_N"/>
</dbReference>
<dbReference type="GO" id="GO:0050660">
    <property type="term" value="F:flavin adenine dinucleotide binding"/>
    <property type="evidence" value="ECO:0007669"/>
    <property type="project" value="InterPro"/>
</dbReference>
<dbReference type="EMBL" id="DSTK01000009">
    <property type="protein sequence ID" value="HFK96027.1"/>
    <property type="molecule type" value="Genomic_DNA"/>
</dbReference>
<organism evidence="13">
    <name type="scientific">Desulfacinum infernum</name>
    <dbReference type="NCBI Taxonomy" id="35837"/>
    <lineage>
        <taxon>Bacteria</taxon>
        <taxon>Pseudomonadati</taxon>
        <taxon>Thermodesulfobacteriota</taxon>
        <taxon>Syntrophobacteria</taxon>
        <taxon>Syntrophobacterales</taxon>
        <taxon>Syntrophobacteraceae</taxon>
        <taxon>Desulfacinum</taxon>
    </lineage>
</organism>
<dbReference type="SUPFAM" id="SSF47203">
    <property type="entry name" value="Acyl-CoA dehydrogenase C-terminal domain-like"/>
    <property type="match status" value="1"/>
</dbReference>
<evidence type="ECO:0000259" key="11">
    <source>
        <dbReference type="Pfam" id="PF02770"/>
    </source>
</evidence>
<evidence type="ECO:0000313" key="13">
    <source>
        <dbReference type="EMBL" id="HFK96027.1"/>
    </source>
</evidence>
<keyword evidence="5 9" id="KW-0274">FAD</keyword>
<keyword evidence="6 9" id="KW-0560">Oxidoreductase</keyword>
<dbReference type="InterPro" id="IPR009075">
    <property type="entry name" value="AcylCo_DH/oxidase_C"/>
</dbReference>
<dbReference type="InterPro" id="IPR036250">
    <property type="entry name" value="AcylCo_DH-like_C"/>
</dbReference>
<dbReference type="SUPFAM" id="SSF56645">
    <property type="entry name" value="Acyl-CoA dehydrogenase NM domain-like"/>
    <property type="match status" value="1"/>
</dbReference>
<gene>
    <name evidence="13" type="ORF">ENS06_01725</name>
</gene>
<dbReference type="AlphaFoldDB" id="A0A832A1P1"/>
<evidence type="ECO:0000259" key="12">
    <source>
        <dbReference type="Pfam" id="PF02771"/>
    </source>
</evidence>
<comment type="caution">
    <text evidence="13">The sequence shown here is derived from an EMBL/GenBank/DDBJ whole genome shotgun (WGS) entry which is preliminary data.</text>
</comment>
<feature type="domain" description="Acyl-CoA dehydrogenase/oxidase N-terminal" evidence="12">
    <location>
        <begin position="6"/>
        <end position="118"/>
    </location>
</feature>
<dbReference type="Pfam" id="PF02771">
    <property type="entry name" value="Acyl-CoA_dh_N"/>
    <property type="match status" value="1"/>
</dbReference>
<evidence type="ECO:0000256" key="8">
    <source>
        <dbReference type="ARBA" id="ARBA00067292"/>
    </source>
</evidence>
<comment type="subunit">
    <text evidence="3">Homotetramer.</text>
</comment>
<comment type="cofactor">
    <cofactor evidence="1 9">
        <name>FAD</name>
        <dbReference type="ChEBI" id="CHEBI:57692"/>
    </cofactor>
</comment>
<feature type="domain" description="Acyl-CoA dehydrogenase/oxidase C-terminal" evidence="10">
    <location>
        <begin position="230"/>
        <end position="379"/>
    </location>
</feature>
<dbReference type="PIRSF" id="PIRSF016578">
    <property type="entry name" value="HsaA"/>
    <property type="match status" value="1"/>
</dbReference>
<dbReference type="InterPro" id="IPR006089">
    <property type="entry name" value="Acyl-CoA_DH_CS"/>
</dbReference>
<dbReference type="Gene3D" id="2.40.110.10">
    <property type="entry name" value="Butyryl-CoA Dehydrogenase, subunit A, domain 2"/>
    <property type="match status" value="1"/>
</dbReference>
<dbReference type="InterPro" id="IPR006091">
    <property type="entry name" value="Acyl-CoA_Oxase/DH_mid-dom"/>
</dbReference>
<dbReference type="PANTHER" id="PTHR43884:SF12">
    <property type="entry name" value="ISOVALERYL-COA DEHYDROGENASE, MITOCHONDRIAL-RELATED"/>
    <property type="match status" value="1"/>
</dbReference>
<dbReference type="Pfam" id="PF02770">
    <property type="entry name" value="Acyl-CoA_dh_M"/>
    <property type="match status" value="1"/>
</dbReference>
<evidence type="ECO:0000256" key="4">
    <source>
        <dbReference type="ARBA" id="ARBA00022630"/>
    </source>
</evidence>
<dbReference type="EC" id="1.3.8.11" evidence="7"/>
<evidence type="ECO:0000256" key="3">
    <source>
        <dbReference type="ARBA" id="ARBA00011881"/>
    </source>
</evidence>
<evidence type="ECO:0000256" key="5">
    <source>
        <dbReference type="ARBA" id="ARBA00022827"/>
    </source>
</evidence>
<evidence type="ECO:0000256" key="9">
    <source>
        <dbReference type="RuleBase" id="RU362125"/>
    </source>
</evidence>